<keyword evidence="3" id="KW-0238">DNA-binding</keyword>
<name>A0AAD0XC47_9GAMM</name>
<dbReference type="PANTHER" id="PTHR21180:SF32">
    <property type="entry name" value="ENDONUCLEASE_EXONUCLEASE_PHOSPHATASE FAMILY DOMAIN-CONTAINING PROTEIN 1"/>
    <property type="match status" value="1"/>
</dbReference>
<dbReference type="InterPro" id="IPR003583">
    <property type="entry name" value="Hlx-hairpin-Hlx_DNA-bd_motif"/>
</dbReference>
<sequence length="98" mass="10642">MKNLLTLLIISFLSFSAFTHANPVEDKPMVEMPQAPVININSADSEMLAKLPGIGKKKAQAIVDYRVENGEFSQLSDLTNVKGIGKKLVAKLEGKVSL</sequence>
<dbReference type="GO" id="GO:0015627">
    <property type="term" value="C:type II protein secretion system complex"/>
    <property type="evidence" value="ECO:0007669"/>
    <property type="project" value="TreeGrafter"/>
</dbReference>
<accession>A0AAD0XC47</accession>
<proteinExistence type="predicted"/>
<dbReference type="EMBL" id="LVCM01000034">
    <property type="protein sequence ID" value="KYL31873.1"/>
    <property type="molecule type" value="Genomic_DNA"/>
</dbReference>
<dbReference type="Proteomes" id="UP000279995">
    <property type="component" value="Chromosome I"/>
</dbReference>
<feature type="signal peptide" evidence="1">
    <location>
        <begin position="1"/>
        <end position="21"/>
    </location>
</feature>
<dbReference type="SMART" id="SM00278">
    <property type="entry name" value="HhH1"/>
    <property type="match status" value="2"/>
</dbReference>
<feature type="domain" description="Helix-hairpin-helix DNA-binding motif class 1" evidence="2">
    <location>
        <begin position="46"/>
        <end position="65"/>
    </location>
</feature>
<dbReference type="GO" id="GO:0003677">
    <property type="term" value="F:DNA binding"/>
    <property type="evidence" value="ECO:0007669"/>
    <property type="project" value="UniProtKB-KW"/>
</dbReference>
<reference evidence="4 5" key="1">
    <citation type="submission" date="2016-03" db="EMBL/GenBank/DDBJ databases">
        <authorList>
            <person name="Zhang H."/>
            <person name="Liu R."/>
            <person name="Wang M."/>
            <person name="Wang H."/>
            <person name="Wang L."/>
            <person name="Song L."/>
        </authorList>
    </citation>
    <scope>NUCLEOTIDE SEQUENCE [LARGE SCALE GENOMIC DNA]</scope>
    <source>
        <strain evidence="4 5">DSM 16098</strain>
    </source>
</reference>
<dbReference type="InterPro" id="IPR010994">
    <property type="entry name" value="RuvA_2-like"/>
</dbReference>
<dbReference type="InterPro" id="IPR051675">
    <property type="entry name" value="Endo/Exo/Phosphatase_dom_1"/>
</dbReference>
<evidence type="ECO:0000313" key="6">
    <source>
        <dbReference type="Proteomes" id="UP000279995"/>
    </source>
</evidence>
<dbReference type="SUPFAM" id="SSF47781">
    <property type="entry name" value="RuvA domain 2-like"/>
    <property type="match status" value="1"/>
</dbReference>
<protein>
    <submittedName>
        <fullName evidence="3">ComEA family DNA-binding protein</fullName>
    </submittedName>
    <submittedName>
        <fullName evidence="4">Competence protein</fullName>
    </submittedName>
</protein>
<feature type="chain" id="PRO_5042198000" evidence="1">
    <location>
        <begin position="22"/>
        <end position="98"/>
    </location>
</feature>
<organism evidence="3 6">
    <name type="scientific">Pseudoalteromonas agarivorans</name>
    <dbReference type="NCBI Taxonomy" id="176102"/>
    <lineage>
        <taxon>Bacteria</taxon>
        <taxon>Pseudomonadati</taxon>
        <taxon>Pseudomonadota</taxon>
        <taxon>Gammaproteobacteria</taxon>
        <taxon>Alteromonadales</taxon>
        <taxon>Pseudoalteromonadaceae</taxon>
        <taxon>Pseudoalteromonas</taxon>
    </lineage>
</organism>
<reference evidence="3 6" key="2">
    <citation type="submission" date="2018-10" db="EMBL/GenBank/DDBJ databases">
        <title>Complete Genome Sequence and Transcriptomic Profiles of a Marine Bacterium, Pseudoalteromonas agarivorans Hao 2018.</title>
        <authorList>
            <person name="Hao L."/>
        </authorList>
    </citation>
    <scope>NUCLEOTIDE SEQUENCE [LARGE SCALE GENOMIC DNA]</scope>
    <source>
        <strain evidence="3 6">Hao 2018</strain>
    </source>
</reference>
<dbReference type="AlphaFoldDB" id="A0AAD0XC47"/>
<dbReference type="Gene3D" id="1.10.150.280">
    <property type="entry name" value="AF1531-like domain"/>
    <property type="match status" value="1"/>
</dbReference>
<dbReference type="NCBIfam" id="TIGR00426">
    <property type="entry name" value="competence protein ComEA helix-hairpin-helix repeat region"/>
    <property type="match status" value="1"/>
</dbReference>
<dbReference type="GO" id="GO:0015628">
    <property type="term" value="P:protein secretion by the type II secretion system"/>
    <property type="evidence" value="ECO:0007669"/>
    <property type="project" value="TreeGrafter"/>
</dbReference>
<dbReference type="RefSeq" id="WP_024034225.1">
    <property type="nucleotide sequence ID" value="NZ_AZIO01000129.1"/>
</dbReference>
<feature type="domain" description="Helix-hairpin-helix DNA-binding motif class 1" evidence="2">
    <location>
        <begin position="76"/>
        <end position="95"/>
    </location>
</feature>
<dbReference type="InterPro" id="IPR004509">
    <property type="entry name" value="Competence_ComEA_HhH"/>
</dbReference>
<evidence type="ECO:0000256" key="1">
    <source>
        <dbReference type="SAM" id="SignalP"/>
    </source>
</evidence>
<dbReference type="Proteomes" id="UP000075621">
    <property type="component" value="Unassembled WGS sequence"/>
</dbReference>
<dbReference type="EMBL" id="CP033065">
    <property type="protein sequence ID" value="AYM86034.1"/>
    <property type="molecule type" value="Genomic_DNA"/>
</dbReference>
<evidence type="ECO:0000313" key="5">
    <source>
        <dbReference type="Proteomes" id="UP000075621"/>
    </source>
</evidence>
<dbReference type="GO" id="GO:0006281">
    <property type="term" value="P:DNA repair"/>
    <property type="evidence" value="ECO:0007669"/>
    <property type="project" value="InterPro"/>
</dbReference>
<evidence type="ECO:0000313" key="4">
    <source>
        <dbReference type="EMBL" id="KYL31873.1"/>
    </source>
</evidence>
<dbReference type="PANTHER" id="PTHR21180">
    <property type="entry name" value="ENDONUCLEASE/EXONUCLEASE/PHOSPHATASE FAMILY DOMAIN-CONTAINING PROTEIN 1"/>
    <property type="match status" value="1"/>
</dbReference>
<gene>
    <name evidence="4" type="ORF">A2I98_02475</name>
    <name evidence="3" type="ORF">D9T18_04585</name>
</gene>
<evidence type="ECO:0000313" key="3">
    <source>
        <dbReference type="EMBL" id="AYM86034.1"/>
    </source>
</evidence>
<dbReference type="Pfam" id="PF12836">
    <property type="entry name" value="HHH_3"/>
    <property type="match status" value="1"/>
</dbReference>
<keyword evidence="1" id="KW-0732">Signal</keyword>
<evidence type="ECO:0000259" key="2">
    <source>
        <dbReference type="SMART" id="SM00278"/>
    </source>
</evidence>